<dbReference type="EMBL" id="PVNL01000086">
    <property type="protein sequence ID" value="PRQ06021.1"/>
    <property type="molecule type" value="Genomic_DNA"/>
</dbReference>
<comment type="caution">
    <text evidence="4">The sequence shown here is derived from an EMBL/GenBank/DDBJ whole genome shotgun (WGS) entry which is preliminary data.</text>
</comment>
<gene>
    <name evidence="4" type="ORF">ENSA7_42830</name>
</gene>
<feature type="region of interest" description="Disordered" evidence="2">
    <location>
        <begin position="21"/>
        <end position="47"/>
    </location>
</feature>
<dbReference type="SUPFAM" id="SSF69304">
    <property type="entry name" value="Tricorn protease N-terminal domain"/>
    <property type="match status" value="1"/>
</dbReference>
<evidence type="ECO:0000256" key="3">
    <source>
        <dbReference type="SAM" id="SignalP"/>
    </source>
</evidence>
<dbReference type="PANTHER" id="PTHR36842:SF1">
    <property type="entry name" value="PROTEIN TOLB"/>
    <property type="match status" value="1"/>
</dbReference>
<comment type="similarity">
    <text evidence="1">Belongs to the TolB family.</text>
</comment>
<dbReference type="RefSeq" id="WP_106091217.1">
    <property type="nucleotide sequence ID" value="NZ_PVNL01000086.1"/>
</dbReference>
<dbReference type="Pfam" id="PF07676">
    <property type="entry name" value="PD40"/>
    <property type="match status" value="1"/>
</dbReference>
<dbReference type="PANTHER" id="PTHR36842">
    <property type="entry name" value="PROTEIN TOLB HOMOLOG"/>
    <property type="match status" value="1"/>
</dbReference>
<dbReference type="InterPro" id="IPR011042">
    <property type="entry name" value="6-blade_b-propeller_TolB-like"/>
</dbReference>
<proteinExistence type="inferred from homology"/>
<protein>
    <submittedName>
        <fullName evidence="4">Translocation protein TolB</fullName>
    </submittedName>
</protein>
<name>A0A2S9YLN6_9BACT</name>
<keyword evidence="3" id="KW-0732">Signal</keyword>
<sequence length="403" mass="42149">MTRTTLATLALLTAVVGSACSKPSADPGAETRAEGGSADSASPADRPVKPAVCGRVLFVSSPAEGFDQIWSVPAAGGPSSELLRSGASVYPAAISPDARSLLVLRSEPLPEGKTRDRFGMLGLTPDSAASGPAALAAAIGPKDIGLRNPQWSPDGGWIVFESDANSFRDLYRLELGSDALLRLTDNPEGNFEPAVSPDAQRIAFVSSRDGNAEIYVMTADGGAPMRVTNSPGDDTEPVWSPNGETIAFRSARDRERGVDIFMTDVAGAEVQPALREGPREPSVIASGVAFSPDGSLLAYTELVPKRGVATIVIVRADTGELVARTGSAGAKTVDEQPTWSGDGEHLVFARSQDQRSDIVRMRADGSEQELLTDGAGVYWLPRWVADPQCARVAPLVVPVAGQG</sequence>
<dbReference type="InterPro" id="IPR011659">
    <property type="entry name" value="WD40"/>
</dbReference>
<evidence type="ECO:0000313" key="4">
    <source>
        <dbReference type="EMBL" id="PRQ06021.1"/>
    </source>
</evidence>
<feature type="signal peptide" evidence="3">
    <location>
        <begin position="1"/>
        <end position="21"/>
    </location>
</feature>
<dbReference type="Gene3D" id="2.120.10.30">
    <property type="entry name" value="TolB, C-terminal domain"/>
    <property type="match status" value="2"/>
</dbReference>
<dbReference type="Proteomes" id="UP000238823">
    <property type="component" value="Unassembled WGS sequence"/>
</dbReference>
<evidence type="ECO:0000256" key="1">
    <source>
        <dbReference type="ARBA" id="ARBA00009820"/>
    </source>
</evidence>
<organism evidence="4 5">
    <name type="scientific">Enhygromyxa salina</name>
    <dbReference type="NCBI Taxonomy" id="215803"/>
    <lineage>
        <taxon>Bacteria</taxon>
        <taxon>Pseudomonadati</taxon>
        <taxon>Myxococcota</taxon>
        <taxon>Polyangia</taxon>
        <taxon>Nannocystales</taxon>
        <taxon>Nannocystaceae</taxon>
        <taxon>Enhygromyxa</taxon>
    </lineage>
</organism>
<accession>A0A2S9YLN6</accession>
<reference evidence="4 5" key="1">
    <citation type="submission" date="2018-03" db="EMBL/GenBank/DDBJ databases">
        <title>Draft Genome Sequences of the Obligatory Marine Myxobacteria Enhygromyxa salina SWB007.</title>
        <authorList>
            <person name="Poehlein A."/>
            <person name="Moghaddam J.A."/>
            <person name="Harms H."/>
            <person name="Alanjari M."/>
            <person name="Koenig G.M."/>
            <person name="Daniel R."/>
            <person name="Schaeberle T.F."/>
        </authorList>
    </citation>
    <scope>NUCLEOTIDE SEQUENCE [LARGE SCALE GENOMIC DNA]</scope>
    <source>
        <strain evidence="4 5">SWB007</strain>
    </source>
</reference>
<feature type="chain" id="PRO_5015436409" evidence="3">
    <location>
        <begin position="22"/>
        <end position="403"/>
    </location>
</feature>
<dbReference type="Pfam" id="PF26549">
    <property type="entry name" value="Tricorn_N"/>
    <property type="match status" value="1"/>
</dbReference>
<dbReference type="OrthoDB" id="9815657at2"/>
<evidence type="ECO:0000256" key="2">
    <source>
        <dbReference type="SAM" id="MobiDB-lite"/>
    </source>
</evidence>
<dbReference type="AlphaFoldDB" id="A0A2S9YLN6"/>
<dbReference type="PROSITE" id="PS51257">
    <property type="entry name" value="PROKAR_LIPOPROTEIN"/>
    <property type="match status" value="1"/>
</dbReference>
<evidence type="ECO:0000313" key="5">
    <source>
        <dbReference type="Proteomes" id="UP000238823"/>
    </source>
</evidence>